<dbReference type="PANTHER" id="PTHR42776">
    <property type="entry name" value="SERINE PEPTIDASE S9 FAMILY MEMBER"/>
    <property type="match status" value="1"/>
</dbReference>
<evidence type="ECO:0000313" key="7">
    <source>
        <dbReference type="Proteomes" id="UP001498398"/>
    </source>
</evidence>
<gene>
    <name evidence="6" type="primary">dpp5_2</name>
    <name evidence="6" type="ORF">VKT23_001261</name>
</gene>
<evidence type="ECO:0000256" key="3">
    <source>
        <dbReference type="ARBA" id="ARBA00022801"/>
    </source>
</evidence>
<evidence type="ECO:0000256" key="1">
    <source>
        <dbReference type="ARBA" id="ARBA00010040"/>
    </source>
</evidence>
<dbReference type="Proteomes" id="UP001498398">
    <property type="component" value="Unassembled WGS sequence"/>
</dbReference>
<dbReference type="InterPro" id="IPR029058">
    <property type="entry name" value="AB_hydrolase_fold"/>
</dbReference>
<dbReference type="EMBL" id="JBANRG010000001">
    <property type="protein sequence ID" value="KAK7473161.1"/>
    <property type="molecule type" value="Genomic_DNA"/>
</dbReference>
<evidence type="ECO:0000256" key="4">
    <source>
        <dbReference type="ARBA" id="ARBA00032829"/>
    </source>
</evidence>
<proteinExistence type="inferred from homology"/>
<keyword evidence="3" id="KW-0378">Hydrolase</keyword>
<comment type="caution">
    <text evidence="6">The sequence shown here is derived from an EMBL/GenBank/DDBJ whole genome shotgun (WGS) entry which is preliminary data.</text>
</comment>
<keyword evidence="2" id="KW-0732">Signal</keyword>
<dbReference type="Pfam" id="PF00326">
    <property type="entry name" value="Peptidase_S9"/>
    <property type="match status" value="1"/>
</dbReference>
<dbReference type="Gene3D" id="2.120.10.30">
    <property type="entry name" value="TolB, C-terminal domain"/>
    <property type="match status" value="1"/>
</dbReference>
<dbReference type="SUPFAM" id="SSF53474">
    <property type="entry name" value="alpha/beta-Hydrolases"/>
    <property type="match status" value="1"/>
</dbReference>
<evidence type="ECO:0000313" key="6">
    <source>
        <dbReference type="EMBL" id="KAK7473161.1"/>
    </source>
</evidence>
<dbReference type="InterPro" id="IPR011042">
    <property type="entry name" value="6-blade_b-propeller_TolB-like"/>
</dbReference>
<dbReference type="InterPro" id="IPR001375">
    <property type="entry name" value="Peptidase_S9_cat"/>
</dbReference>
<dbReference type="Gene3D" id="3.40.50.1820">
    <property type="entry name" value="alpha/beta hydrolase"/>
    <property type="match status" value="1"/>
</dbReference>
<feature type="domain" description="Peptidase S9 prolyl oligopeptidase catalytic" evidence="5">
    <location>
        <begin position="518"/>
        <end position="731"/>
    </location>
</feature>
<sequence length="736" mass="81724">MKIPFAWLGFGAQIPLQGLPTTDRAALDGPHDFRFKEGANVFTPKDAIELGRPGIGVANEAGDLALVPYSQFSFDDKTDHKSLFVVGLDLNTTRPPLFQLSVNKAFWINNRTFGHVVDAENDEGLKINTVTIGIIAGNLHLTESDVIGTIPTKTASNFRYLPKDGRLVFLDSVYADGNLSAVPDHDRAWESRGNSALVYDATPARFWDTWMGPKAASLFSVGLHLDVLSKRWTLGTDFVNLLGKQRLSPTAIVEGYVGTWDVSAGVVAYIVPKSKPGNSFHTQKDLYIVDATGVSKPRLLASSDKGDIRGPVISGDGTKVAWIQQQDSYSSGSDIIVYDLIAETQATFTSDWDRSAETLTFSKDGKSLYFIAGDHARNKAFYISVSNTLSKTINPVKLTHSGSVSALQPLSNGRLLLTKSSYTSPNDLFLLRGLDALEANADSVNLLEKEEQMTYFTESALKEENLGPAEEFWFKGADDVDVQGWIVKPPGWNKEQRRKWPIALHIHGGPKYAWLDSWSTGWNPHVFAHQGYFCVLINPTGSTTFGQQFSDDIDLDWGGRPFVDLQKGWNYILKEYPQVNPERAVAAGGSWGGYAINWIQGHPEYAFGFKAVFAHDGVFNALYDEYSSDIPYFFEKAFGGVPWNGTAREIATKNSPSTFVHKWHIPELIVHGSKDYRLPETEGIAPFHALQQMGIPSRLVVFPDENHLVLGHGNSLKWYYEVFRWFDEYVGDNALR</sequence>
<reference evidence="6 7" key="1">
    <citation type="submission" date="2024-01" db="EMBL/GenBank/DDBJ databases">
        <title>A draft genome for the cacao thread blight pathogen Marasmiellus scandens.</title>
        <authorList>
            <person name="Baruah I.K."/>
            <person name="Leung J."/>
            <person name="Bukari Y."/>
            <person name="Amoako-Attah I."/>
            <person name="Meinhardt L.W."/>
            <person name="Bailey B.A."/>
            <person name="Cohen S.P."/>
        </authorList>
    </citation>
    <scope>NUCLEOTIDE SEQUENCE [LARGE SCALE GENOMIC DNA]</scope>
    <source>
        <strain evidence="6 7">GH-19</strain>
    </source>
</reference>
<comment type="similarity">
    <text evidence="1">Belongs to the peptidase S9C family.</text>
</comment>
<organism evidence="6 7">
    <name type="scientific">Marasmiellus scandens</name>
    <dbReference type="NCBI Taxonomy" id="2682957"/>
    <lineage>
        <taxon>Eukaryota</taxon>
        <taxon>Fungi</taxon>
        <taxon>Dikarya</taxon>
        <taxon>Basidiomycota</taxon>
        <taxon>Agaricomycotina</taxon>
        <taxon>Agaricomycetes</taxon>
        <taxon>Agaricomycetidae</taxon>
        <taxon>Agaricales</taxon>
        <taxon>Marasmiineae</taxon>
        <taxon>Omphalotaceae</taxon>
        <taxon>Marasmiellus</taxon>
    </lineage>
</organism>
<name>A0ABR1KCH2_9AGAR</name>
<evidence type="ECO:0000256" key="2">
    <source>
        <dbReference type="ARBA" id="ARBA00022729"/>
    </source>
</evidence>
<accession>A0ABR1KCH2</accession>
<protein>
    <recommendedName>
        <fullName evidence="4">Dipeptidyl-peptidase V</fullName>
    </recommendedName>
</protein>
<evidence type="ECO:0000259" key="5">
    <source>
        <dbReference type="Pfam" id="PF00326"/>
    </source>
</evidence>
<keyword evidence="7" id="KW-1185">Reference proteome</keyword>
<dbReference type="PANTHER" id="PTHR42776:SF13">
    <property type="entry name" value="DIPEPTIDYL-PEPTIDASE 5"/>
    <property type="match status" value="1"/>
</dbReference>
<dbReference type="SUPFAM" id="SSF82171">
    <property type="entry name" value="DPP6 N-terminal domain-like"/>
    <property type="match status" value="1"/>
</dbReference>